<protein>
    <submittedName>
        <fullName evidence="1">Photorhabdus luminescens subsp. laumondii TTO1 complete genome segment 3/17</fullName>
    </submittedName>
</protein>
<name>Q7N8J8_PHOLL</name>
<evidence type="ECO:0000313" key="1">
    <source>
        <dbReference type="EMBL" id="CAE13019.1"/>
    </source>
</evidence>
<gene>
    <name evidence="1" type="ordered locus">plu0724</name>
</gene>
<keyword evidence="2" id="KW-1185">Reference proteome</keyword>
<accession>Q7N8J8</accession>
<dbReference type="EMBL" id="BX571861">
    <property type="protein sequence ID" value="CAE13019.1"/>
    <property type="molecule type" value="Genomic_DNA"/>
</dbReference>
<sequence length="50" mass="5429">MLLMSVLPVVATESCCALKGGTAINLFVRDFPRLPVKISYSIYKPGIDSN</sequence>
<dbReference type="STRING" id="243265.plu0724"/>
<evidence type="ECO:0000313" key="2">
    <source>
        <dbReference type="Proteomes" id="UP000002514"/>
    </source>
</evidence>
<dbReference type="eggNOG" id="COG2253">
    <property type="taxonomic scope" value="Bacteria"/>
</dbReference>
<dbReference type="Proteomes" id="UP000002514">
    <property type="component" value="Chromosome"/>
</dbReference>
<dbReference type="AlphaFoldDB" id="Q7N8J8"/>
<dbReference type="KEGG" id="plu:plu0724"/>
<proteinExistence type="predicted"/>
<organism evidence="1 2">
    <name type="scientific">Photorhabdus laumondii subsp. laumondii (strain DSM 15139 / CIP 105565 / TT01)</name>
    <name type="common">Photorhabdus luminescens subsp. laumondii</name>
    <dbReference type="NCBI Taxonomy" id="243265"/>
    <lineage>
        <taxon>Bacteria</taxon>
        <taxon>Pseudomonadati</taxon>
        <taxon>Pseudomonadota</taxon>
        <taxon>Gammaproteobacteria</taxon>
        <taxon>Enterobacterales</taxon>
        <taxon>Morganellaceae</taxon>
        <taxon>Photorhabdus</taxon>
    </lineage>
</organism>
<reference evidence="2" key="1">
    <citation type="journal article" date="2003" name="Nat. Biotechnol.">
        <title>The genome sequence of the entomopathogenic bacterium Photorhabdus luminescens.</title>
        <authorList>
            <person name="Duchaud E."/>
            <person name="Rusniok C."/>
            <person name="Frangeul L."/>
            <person name="Buchrieser C."/>
            <person name="Givaudan A."/>
            <person name="Taourit S."/>
            <person name="Bocs S."/>
            <person name="Boursaux-Eude C."/>
            <person name="Chandler M."/>
            <person name="Charles J.-F."/>
            <person name="Dassa E."/>
            <person name="Derose R."/>
            <person name="Derzelle S."/>
            <person name="Freyssinet G."/>
            <person name="Gaudriault S."/>
            <person name="Medigue C."/>
            <person name="Lanois A."/>
            <person name="Powell K."/>
            <person name="Siguier P."/>
            <person name="Vincent R."/>
            <person name="Wingate V."/>
            <person name="Zouine M."/>
            <person name="Glaser P."/>
            <person name="Boemare N."/>
            <person name="Danchin A."/>
            <person name="Kunst F."/>
        </authorList>
    </citation>
    <scope>NUCLEOTIDE SEQUENCE [LARGE SCALE GENOMIC DNA]</scope>
    <source>
        <strain evidence="2">DSM 15139 / CIP 105565 / TT01</strain>
    </source>
</reference>
<dbReference type="HOGENOM" id="CLU_3120990_0_0_6"/>